<sequence length="169" mass="17922">MGPIAPSTSARADFALVPAFIPGTGDTKGSNSEARHFLDIQVDGRSLRELVPDAIETVTSLCVEWDPEEVSRAARALTGAEHSAEPGLESSEVPLLICPACGDLDCGAVVARVEVDADTVTWRGLRWVGAGARSPDDEIDDFGSPLTFERGAYERTLGDAVRRVADLAQ</sequence>
<reference evidence="1 2" key="1">
    <citation type="submission" date="2017-02" db="EMBL/GenBank/DDBJ databases">
        <authorList>
            <person name="Peterson S.W."/>
        </authorList>
    </citation>
    <scope>NUCLEOTIDE SEQUENCE [LARGE SCALE GENOMIC DNA]</scope>
    <source>
        <strain evidence="1 2">DSM 21481</strain>
    </source>
</reference>
<evidence type="ECO:0000313" key="2">
    <source>
        <dbReference type="Proteomes" id="UP000189777"/>
    </source>
</evidence>
<gene>
    <name evidence="1" type="ORF">SAMN04324258_4309</name>
</gene>
<dbReference type="Proteomes" id="UP000189777">
    <property type="component" value="Unassembled WGS sequence"/>
</dbReference>
<evidence type="ECO:0000313" key="1">
    <source>
        <dbReference type="EMBL" id="SKC81821.1"/>
    </source>
</evidence>
<dbReference type="OrthoDB" id="342114at2"/>
<proteinExistence type="predicted"/>
<dbReference type="AlphaFoldDB" id="A0A1T5M0Q0"/>
<accession>A0A1T5M0Q0</accession>
<dbReference type="STRING" id="526729.SAMN04324258_4309"/>
<dbReference type="EMBL" id="FUZQ01000008">
    <property type="protein sequence ID" value="SKC81821.1"/>
    <property type="molecule type" value="Genomic_DNA"/>
</dbReference>
<keyword evidence="2" id="KW-1185">Reference proteome</keyword>
<dbReference type="RefSeq" id="WP_079576627.1">
    <property type="nucleotide sequence ID" value="NZ_FUZQ01000008.1"/>
</dbReference>
<name>A0A1T5M0Q0_9MICO</name>
<protein>
    <submittedName>
        <fullName evidence="1">Uncharacterized protein</fullName>
    </submittedName>
</protein>
<organism evidence="1 2">
    <name type="scientific">Krasilnikoviella flava</name>
    <dbReference type="NCBI Taxonomy" id="526729"/>
    <lineage>
        <taxon>Bacteria</taxon>
        <taxon>Bacillati</taxon>
        <taxon>Actinomycetota</taxon>
        <taxon>Actinomycetes</taxon>
        <taxon>Micrococcales</taxon>
        <taxon>Promicromonosporaceae</taxon>
        <taxon>Krasilnikoviella</taxon>
    </lineage>
</organism>